<dbReference type="Proteomes" id="UP000007151">
    <property type="component" value="Unassembled WGS sequence"/>
</dbReference>
<dbReference type="InterPro" id="IPR037379">
    <property type="entry name" value="WDR74/Nsa1"/>
</dbReference>
<dbReference type="InterPro" id="IPR015943">
    <property type="entry name" value="WD40/YVTN_repeat-like_dom_sf"/>
</dbReference>
<dbReference type="EMBL" id="AGBW02012817">
    <property type="protein sequence ID" value="OWR44400.1"/>
    <property type="molecule type" value="Genomic_DNA"/>
</dbReference>
<feature type="region of interest" description="Disordered" evidence="1">
    <location>
        <begin position="336"/>
        <end position="411"/>
    </location>
</feature>
<evidence type="ECO:0000256" key="1">
    <source>
        <dbReference type="SAM" id="MobiDB-lite"/>
    </source>
</evidence>
<dbReference type="Gene3D" id="2.130.10.10">
    <property type="entry name" value="YVTN repeat-like/Quinoprotein amine dehydrogenase"/>
    <property type="match status" value="1"/>
</dbReference>
<dbReference type="GO" id="GO:0030687">
    <property type="term" value="C:preribosome, large subunit precursor"/>
    <property type="evidence" value="ECO:0007669"/>
    <property type="project" value="TreeGrafter"/>
</dbReference>
<protein>
    <submittedName>
        <fullName evidence="2">WD repeat-containing protein 74</fullName>
    </submittedName>
</protein>
<evidence type="ECO:0000313" key="2">
    <source>
        <dbReference type="EMBL" id="OWR44400.1"/>
    </source>
</evidence>
<dbReference type="PANTHER" id="PTHR16038:SF4">
    <property type="entry name" value="WD REPEAT-CONTAINING PROTEIN 74"/>
    <property type="match status" value="1"/>
</dbReference>
<feature type="compositionally biased region" description="Basic and acidic residues" evidence="1">
    <location>
        <begin position="344"/>
        <end position="364"/>
    </location>
</feature>
<dbReference type="AlphaFoldDB" id="A0A212ESE2"/>
<proteinExistence type="predicted"/>
<dbReference type="STRING" id="278856.A0A212ESE2"/>
<dbReference type="SUPFAM" id="SSF50978">
    <property type="entry name" value="WD40 repeat-like"/>
    <property type="match status" value="1"/>
</dbReference>
<evidence type="ECO:0000313" key="3">
    <source>
        <dbReference type="Proteomes" id="UP000007151"/>
    </source>
</evidence>
<dbReference type="OrthoDB" id="18388at2759"/>
<feature type="compositionally biased region" description="Basic residues" evidence="1">
    <location>
        <begin position="391"/>
        <end position="411"/>
    </location>
</feature>
<comment type="caution">
    <text evidence="2">The sequence shown here is derived from an EMBL/GenBank/DDBJ whole genome shotgun (WGS) entry which is preliminary data.</text>
</comment>
<sequence>MQIKEDKEIDLFVASRIGSFKHIKYHTDPSKNSKKCIENLVDIKTLQKDDNITCMVWGSPEQTDILIGRKTQQIQVYNTLHGFTKSYTADFGSGDVVGLGRHGRRLVAAVSEGVVQVYGKKENVTYNVGKIDRMKIFDGDTTMFATGGEENDLKVYRIGEAEPLFVAKNLPHDWLQLRKSVWVSDLTFLSPSELAVCSRHGYIRLYDTRAQRRPVCNVECDKMAATCISKGFDERQVFVGFGRGQLHQVDLRRGHLDKGYKGAAGAITGVVISHGSVISCSLDRHLRVHRADTKELLYKQYLTSKLSCVLVQTASSTPMKDVQPEMKEELEMKEETALEDLESASEKPQKRSDGEQSQEIDAKKMKPSTEGSTVADDEDAIISLLRSTERQKKKRDKMKKNKKAKSVFHNA</sequence>
<dbReference type="eggNOG" id="KOG3881">
    <property type="taxonomic scope" value="Eukaryota"/>
</dbReference>
<dbReference type="GO" id="GO:0005730">
    <property type="term" value="C:nucleolus"/>
    <property type="evidence" value="ECO:0007669"/>
    <property type="project" value="InterPro"/>
</dbReference>
<name>A0A212ESE2_DANPL</name>
<gene>
    <name evidence="2" type="ORF">KGM_214987</name>
</gene>
<dbReference type="FunCoup" id="A0A212ESE2">
    <property type="interactions" value="971"/>
</dbReference>
<dbReference type="PANTHER" id="PTHR16038">
    <property type="entry name" value="NOP SEVEN ASSOCIATED PROTEIN 1"/>
    <property type="match status" value="1"/>
</dbReference>
<reference evidence="2 3" key="1">
    <citation type="journal article" date="2011" name="Cell">
        <title>The monarch butterfly genome yields insights into long-distance migration.</title>
        <authorList>
            <person name="Zhan S."/>
            <person name="Merlin C."/>
            <person name="Boore J.L."/>
            <person name="Reppert S.M."/>
        </authorList>
    </citation>
    <scope>NUCLEOTIDE SEQUENCE [LARGE SCALE GENOMIC DNA]</scope>
    <source>
        <strain evidence="2">F-2</strain>
    </source>
</reference>
<keyword evidence="3" id="KW-1185">Reference proteome</keyword>
<dbReference type="GO" id="GO:0042273">
    <property type="term" value="P:ribosomal large subunit biogenesis"/>
    <property type="evidence" value="ECO:0007669"/>
    <property type="project" value="InterPro"/>
</dbReference>
<dbReference type="KEGG" id="dpl:KGM_214987"/>
<accession>A0A212ESE2</accession>
<dbReference type="InterPro" id="IPR036322">
    <property type="entry name" value="WD40_repeat_dom_sf"/>
</dbReference>
<organism evidence="2 3">
    <name type="scientific">Danaus plexippus plexippus</name>
    <dbReference type="NCBI Taxonomy" id="278856"/>
    <lineage>
        <taxon>Eukaryota</taxon>
        <taxon>Metazoa</taxon>
        <taxon>Ecdysozoa</taxon>
        <taxon>Arthropoda</taxon>
        <taxon>Hexapoda</taxon>
        <taxon>Insecta</taxon>
        <taxon>Pterygota</taxon>
        <taxon>Neoptera</taxon>
        <taxon>Endopterygota</taxon>
        <taxon>Lepidoptera</taxon>
        <taxon>Glossata</taxon>
        <taxon>Ditrysia</taxon>
        <taxon>Papilionoidea</taxon>
        <taxon>Nymphalidae</taxon>
        <taxon>Danainae</taxon>
        <taxon>Danaini</taxon>
        <taxon>Danaina</taxon>
        <taxon>Danaus</taxon>
        <taxon>Danaus</taxon>
    </lineage>
</organism>